<dbReference type="Gene3D" id="3.30.420.40">
    <property type="match status" value="2"/>
</dbReference>
<proteinExistence type="inferred from homology"/>
<gene>
    <name evidence="2" type="ORF">ACFPM7_13940</name>
</gene>
<evidence type="ECO:0000256" key="1">
    <source>
        <dbReference type="ARBA" id="ARBA00006479"/>
    </source>
</evidence>
<accession>A0ABW0EQI4</accession>
<evidence type="ECO:0000313" key="3">
    <source>
        <dbReference type="Proteomes" id="UP001596157"/>
    </source>
</evidence>
<name>A0ABW0EQI4_9PSEU</name>
<dbReference type="RefSeq" id="WP_378247813.1">
    <property type="nucleotide sequence ID" value="NZ_JBHSKF010000005.1"/>
</dbReference>
<comment type="caution">
    <text evidence="2">The sequence shown here is derived from an EMBL/GenBank/DDBJ whole genome shotgun (WGS) entry which is preliminary data.</text>
</comment>
<dbReference type="Pfam" id="PF00480">
    <property type="entry name" value="ROK"/>
    <property type="match status" value="1"/>
</dbReference>
<dbReference type="InterPro" id="IPR000600">
    <property type="entry name" value="ROK"/>
</dbReference>
<dbReference type="EMBL" id="JBHSKF010000005">
    <property type="protein sequence ID" value="MFC5288156.1"/>
    <property type="molecule type" value="Genomic_DNA"/>
</dbReference>
<dbReference type="PANTHER" id="PTHR18964">
    <property type="entry name" value="ROK (REPRESSOR, ORF, KINASE) FAMILY"/>
    <property type="match status" value="1"/>
</dbReference>
<dbReference type="InterPro" id="IPR036388">
    <property type="entry name" value="WH-like_DNA-bd_sf"/>
</dbReference>
<evidence type="ECO:0000313" key="2">
    <source>
        <dbReference type="EMBL" id="MFC5288156.1"/>
    </source>
</evidence>
<reference evidence="3" key="1">
    <citation type="journal article" date="2019" name="Int. J. Syst. Evol. Microbiol.">
        <title>The Global Catalogue of Microorganisms (GCM) 10K type strain sequencing project: providing services to taxonomists for standard genome sequencing and annotation.</title>
        <authorList>
            <consortium name="The Broad Institute Genomics Platform"/>
            <consortium name="The Broad Institute Genome Sequencing Center for Infectious Disease"/>
            <person name="Wu L."/>
            <person name="Ma J."/>
        </authorList>
    </citation>
    <scope>NUCLEOTIDE SEQUENCE [LARGE SCALE GENOMIC DNA]</scope>
    <source>
        <strain evidence="3">CCUG 59778</strain>
    </source>
</reference>
<dbReference type="InterPro" id="IPR043129">
    <property type="entry name" value="ATPase_NBD"/>
</dbReference>
<protein>
    <submittedName>
        <fullName evidence="2">ROK family protein</fullName>
    </submittedName>
</protein>
<dbReference type="PANTHER" id="PTHR18964:SF149">
    <property type="entry name" value="BIFUNCTIONAL UDP-N-ACETYLGLUCOSAMINE 2-EPIMERASE_N-ACETYLMANNOSAMINE KINASE"/>
    <property type="match status" value="1"/>
</dbReference>
<dbReference type="CDD" id="cd23763">
    <property type="entry name" value="ASKHA_ATPase_ROK"/>
    <property type="match status" value="1"/>
</dbReference>
<dbReference type="Gene3D" id="1.10.10.10">
    <property type="entry name" value="Winged helix-like DNA-binding domain superfamily/Winged helix DNA-binding domain"/>
    <property type="match status" value="1"/>
</dbReference>
<dbReference type="Proteomes" id="UP001596157">
    <property type="component" value="Unassembled WGS sequence"/>
</dbReference>
<comment type="similarity">
    <text evidence="1">Belongs to the ROK (NagC/XylR) family.</text>
</comment>
<sequence length="378" mass="38998">MAVPGTLRALNDAAVLALLIDRGPLTRPQIAEASGLSKPTASQVLTRLTGLVTAEAAPSGKPGRNAEVYRVDPAAATAAAVDVTPKRTTARIVLASGEVIGEHRVETREGGDVVHRLRAAISGAGAEPDRLDHIVIGVPGAVDGTGRLAYAAHLPGWHRPRLLPWLSDALGAEVTVENDVNLVAEAERTTTDEKDFALYWGADGIGAALVLDGRLRRGACSGAGEIGYLPVPGAPTAREVGRTGVHGLQAIAGGAALARLLRSHGFPGPAAKAIRAALKHSAHPAQPVHPVIEEIAYRVALGVAAVVAVVDPGLVVLSGHVVEAGGEPLRARVETALHSLTLPRPAVRLSQVRDEPVLAGAVVLARSKTRETLLARVS</sequence>
<dbReference type="SUPFAM" id="SSF53067">
    <property type="entry name" value="Actin-like ATPase domain"/>
    <property type="match status" value="1"/>
</dbReference>
<keyword evidence="3" id="KW-1185">Reference proteome</keyword>
<organism evidence="2 3">
    <name type="scientific">Actinokineospora guangxiensis</name>
    <dbReference type="NCBI Taxonomy" id="1490288"/>
    <lineage>
        <taxon>Bacteria</taxon>
        <taxon>Bacillati</taxon>
        <taxon>Actinomycetota</taxon>
        <taxon>Actinomycetes</taxon>
        <taxon>Pseudonocardiales</taxon>
        <taxon>Pseudonocardiaceae</taxon>
        <taxon>Actinokineospora</taxon>
    </lineage>
</organism>
<dbReference type="SUPFAM" id="SSF46785">
    <property type="entry name" value="Winged helix' DNA-binding domain"/>
    <property type="match status" value="1"/>
</dbReference>
<dbReference type="InterPro" id="IPR036390">
    <property type="entry name" value="WH_DNA-bd_sf"/>
</dbReference>